<dbReference type="Proteomes" id="UP001519290">
    <property type="component" value="Unassembled WGS sequence"/>
</dbReference>
<evidence type="ECO:0000313" key="3">
    <source>
        <dbReference type="EMBL" id="MBP2382913.1"/>
    </source>
</evidence>
<dbReference type="Pfam" id="PF00534">
    <property type="entry name" value="Glycos_transf_1"/>
    <property type="match status" value="1"/>
</dbReference>
<sequence length="508" mass="55967">MRTVFLVLHSLGRAGRSAAVIEQCRMFLALGLKPVIVTFTYEPRFTSGLAARKGDFALPAGVEVRNIFHDLQQAATQDQDADWSREQDLDREGLLVSTIRIEGGERSEYFDRAGRLVKRREVKDGRTASLALFEHARPVVRREYEDSGACGRERTLDPATGATIEERYFTPDGICYVTRYLEPASGRQLGAYVHHATSGQSVRYSHNTPWHAAWLDQVLAAESPRPLVIAQHPTAMTKLLDTDPAHSSRLFLSHVNIYQEPYGPGAPLRTDYAQPFRRVEEMPVVLSLTEAQARDMRTTFGPDRCDPLVIPNVVRDRRTDTSIATVSGRVGIVCRLSATQKRVDHLLCAWPRVVAAVPRAHLEIGGHGGARQDLEELSATLGIRDSVTFLGWLDDSVDLMASCVLTVSTGRSEGFGLSIGESLAAGTPVVSYDIDYGPSDLIRDGVDGALVPDGDHEALARGIIRLLRRERRAARAGRSAAERMAREFSPEVLAARWSTAFALADTRS</sequence>
<proteinExistence type="predicted"/>
<accession>A0ABS4X3X1</accession>
<evidence type="ECO:0000256" key="1">
    <source>
        <dbReference type="ARBA" id="ARBA00022679"/>
    </source>
</evidence>
<organism evidence="3 4">
    <name type="scientific">Brachybacterium sacelli</name>
    <dbReference type="NCBI Taxonomy" id="173364"/>
    <lineage>
        <taxon>Bacteria</taxon>
        <taxon>Bacillati</taxon>
        <taxon>Actinomycetota</taxon>
        <taxon>Actinomycetes</taxon>
        <taxon>Micrococcales</taxon>
        <taxon>Dermabacteraceae</taxon>
        <taxon>Brachybacterium</taxon>
    </lineage>
</organism>
<keyword evidence="4" id="KW-1185">Reference proteome</keyword>
<dbReference type="RefSeq" id="WP_209903388.1">
    <property type="nucleotide sequence ID" value="NZ_BAAAJW010000019.1"/>
</dbReference>
<dbReference type="InterPro" id="IPR001296">
    <property type="entry name" value="Glyco_trans_1"/>
</dbReference>
<dbReference type="SUPFAM" id="SSF53756">
    <property type="entry name" value="UDP-Glycosyltransferase/glycogen phosphorylase"/>
    <property type="match status" value="1"/>
</dbReference>
<gene>
    <name evidence="3" type="ORF">JOF43_002902</name>
</gene>
<name>A0ABS4X3X1_9MICO</name>
<evidence type="ECO:0000313" key="4">
    <source>
        <dbReference type="Proteomes" id="UP001519290"/>
    </source>
</evidence>
<dbReference type="PANTHER" id="PTHR12526">
    <property type="entry name" value="GLYCOSYLTRANSFERASE"/>
    <property type="match status" value="1"/>
</dbReference>
<dbReference type="PANTHER" id="PTHR12526:SF635">
    <property type="entry name" value="GLYCOSYL TRANSFERASE GROUP 1"/>
    <property type="match status" value="1"/>
</dbReference>
<feature type="domain" description="Glycosyl transferase family 1" evidence="2">
    <location>
        <begin position="335"/>
        <end position="482"/>
    </location>
</feature>
<dbReference type="EMBL" id="JAGIOD010000002">
    <property type="protein sequence ID" value="MBP2382913.1"/>
    <property type="molecule type" value="Genomic_DNA"/>
</dbReference>
<comment type="caution">
    <text evidence="3">The sequence shown here is derived from an EMBL/GenBank/DDBJ whole genome shotgun (WGS) entry which is preliminary data.</text>
</comment>
<protein>
    <submittedName>
        <fullName evidence="3">Glycosyltransferase involved in cell wall biosynthesis</fullName>
    </submittedName>
</protein>
<evidence type="ECO:0000259" key="2">
    <source>
        <dbReference type="Pfam" id="PF00534"/>
    </source>
</evidence>
<keyword evidence="1" id="KW-0808">Transferase</keyword>
<reference evidence="3 4" key="1">
    <citation type="submission" date="2021-03" db="EMBL/GenBank/DDBJ databases">
        <title>Sequencing the genomes of 1000 actinobacteria strains.</title>
        <authorList>
            <person name="Klenk H.-P."/>
        </authorList>
    </citation>
    <scope>NUCLEOTIDE SEQUENCE [LARGE SCALE GENOMIC DNA]</scope>
    <source>
        <strain evidence="3 4">DSM 14566</strain>
    </source>
</reference>
<dbReference type="Gene3D" id="3.40.50.2000">
    <property type="entry name" value="Glycogen Phosphorylase B"/>
    <property type="match status" value="2"/>
</dbReference>